<evidence type="ECO:0000256" key="1">
    <source>
        <dbReference type="ARBA" id="ARBA00004651"/>
    </source>
</evidence>
<comment type="catalytic activity">
    <reaction evidence="12">
        <text>Adds an alpha-D-arabinofuranosyl group from trans,octacis-decaprenylphospho-beta-D-arabinofuranose at the 5-O-position of the eighth, tenth and twelfth galactofuranose unit of the galactofuranan chain of [beta-D-galactofuranosyl-(1-&gt;5)-beta-D-galactofuranosyl-(1-&gt;6)]14-beta-D-galactofuranosyl-(1-&gt;5)-beta-D-galactofuranosyl-(1-&gt;4)-alpha-L-rhamnopyranosyl-(1-&gt;3)-N-acetyl-alpha-D-glucosaminyl-diphospho-trans,octacis-decaprenol.</text>
        <dbReference type="EC" id="2.4.2.46"/>
    </reaction>
</comment>
<evidence type="ECO:0000256" key="14">
    <source>
        <dbReference type="SAM" id="Phobius"/>
    </source>
</evidence>
<comment type="caution">
    <text evidence="17">The sequence shown here is derived from an EMBL/GenBank/DDBJ whole genome shotgun (WGS) entry which is preliminary data.</text>
</comment>
<feature type="transmembrane region" description="Helical" evidence="14">
    <location>
        <begin position="392"/>
        <end position="416"/>
    </location>
</feature>
<dbReference type="InterPro" id="IPR020963">
    <property type="entry name" value="ArabinofuranosylTrfase_AftA_N"/>
</dbReference>
<feature type="domain" description="Arabinofuranosyltransferase AftA N-terminal" evidence="16">
    <location>
        <begin position="41"/>
        <end position="454"/>
    </location>
</feature>
<feature type="transmembrane region" description="Helical" evidence="14">
    <location>
        <begin position="422"/>
        <end position="445"/>
    </location>
</feature>
<feature type="transmembrane region" description="Helical" evidence="14">
    <location>
        <begin position="457"/>
        <end position="475"/>
    </location>
</feature>
<evidence type="ECO:0000313" key="18">
    <source>
        <dbReference type="Proteomes" id="UP001597417"/>
    </source>
</evidence>
<dbReference type="InterPro" id="IPR020959">
    <property type="entry name" value="ArabinofuranosylTrfase_AftA_C"/>
</dbReference>
<feature type="transmembrane region" description="Helical" evidence="14">
    <location>
        <begin position="71"/>
        <end position="95"/>
    </location>
</feature>
<comment type="subcellular location">
    <subcellularLocation>
        <location evidence="1">Cell membrane</location>
        <topology evidence="1">Multi-pass membrane protein</topology>
    </subcellularLocation>
</comment>
<evidence type="ECO:0000256" key="3">
    <source>
        <dbReference type="ARBA" id="ARBA00009655"/>
    </source>
</evidence>
<evidence type="ECO:0000313" key="17">
    <source>
        <dbReference type="EMBL" id="MFD2418193.1"/>
    </source>
</evidence>
<feature type="transmembrane region" description="Helical" evidence="14">
    <location>
        <begin position="107"/>
        <end position="125"/>
    </location>
</feature>
<evidence type="ECO:0000259" key="15">
    <source>
        <dbReference type="Pfam" id="PF12249"/>
    </source>
</evidence>
<evidence type="ECO:0000256" key="10">
    <source>
        <dbReference type="ARBA" id="ARBA00023136"/>
    </source>
</evidence>
<dbReference type="EC" id="2.4.2.46" evidence="4"/>
<keyword evidence="6" id="KW-1003">Cell membrane</keyword>
<dbReference type="Proteomes" id="UP001597417">
    <property type="component" value="Unassembled WGS sequence"/>
</dbReference>
<dbReference type="EMBL" id="JBHUKR010000007">
    <property type="protein sequence ID" value="MFD2418193.1"/>
    <property type="molecule type" value="Genomic_DNA"/>
</dbReference>
<feature type="transmembrane region" description="Helical" evidence="14">
    <location>
        <begin position="366"/>
        <end position="385"/>
    </location>
</feature>
<dbReference type="Pfam" id="PF12250">
    <property type="entry name" value="AftA_N"/>
    <property type="match status" value="1"/>
</dbReference>
<dbReference type="RefSeq" id="WP_378266146.1">
    <property type="nucleotide sequence ID" value="NZ_JBHUKR010000007.1"/>
</dbReference>
<evidence type="ECO:0000256" key="11">
    <source>
        <dbReference type="ARBA" id="ARBA00033184"/>
    </source>
</evidence>
<evidence type="ECO:0000256" key="5">
    <source>
        <dbReference type="ARBA" id="ARBA00020482"/>
    </source>
</evidence>
<keyword evidence="10 14" id="KW-0472">Membrane</keyword>
<evidence type="ECO:0000256" key="2">
    <source>
        <dbReference type="ARBA" id="ARBA00004776"/>
    </source>
</evidence>
<comment type="pathway">
    <text evidence="2">Cell wall biogenesis; cell wall polysaccharide biosynthesis.</text>
</comment>
<feature type="transmembrane region" description="Helical" evidence="14">
    <location>
        <begin position="215"/>
        <end position="233"/>
    </location>
</feature>
<feature type="region of interest" description="Disordered" evidence="13">
    <location>
        <begin position="1"/>
        <end position="23"/>
    </location>
</feature>
<comment type="similarity">
    <text evidence="3">Belongs to the glycosyltransferase 85 family.</text>
</comment>
<evidence type="ECO:0000256" key="4">
    <source>
        <dbReference type="ARBA" id="ARBA00012037"/>
    </source>
</evidence>
<organism evidence="17 18">
    <name type="scientific">Amycolatopsis pigmentata</name>
    <dbReference type="NCBI Taxonomy" id="450801"/>
    <lineage>
        <taxon>Bacteria</taxon>
        <taxon>Bacillati</taxon>
        <taxon>Actinomycetota</taxon>
        <taxon>Actinomycetes</taxon>
        <taxon>Pseudonocardiales</taxon>
        <taxon>Pseudonocardiaceae</taxon>
        <taxon>Amycolatopsis</taxon>
    </lineage>
</organism>
<evidence type="ECO:0000256" key="7">
    <source>
        <dbReference type="ARBA" id="ARBA00022679"/>
    </source>
</evidence>
<feature type="domain" description="Arabinofuranosyltransferase AftA C-terminal" evidence="15">
    <location>
        <begin position="477"/>
        <end position="647"/>
    </location>
</feature>
<accession>A0ABW5FT29</accession>
<evidence type="ECO:0000256" key="13">
    <source>
        <dbReference type="SAM" id="MobiDB-lite"/>
    </source>
</evidence>
<evidence type="ECO:0000256" key="8">
    <source>
        <dbReference type="ARBA" id="ARBA00022692"/>
    </source>
</evidence>
<evidence type="ECO:0000256" key="12">
    <source>
        <dbReference type="ARBA" id="ARBA00034030"/>
    </source>
</evidence>
<evidence type="ECO:0000259" key="16">
    <source>
        <dbReference type="Pfam" id="PF12250"/>
    </source>
</evidence>
<dbReference type="Pfam" id="PF12249">
    <property type="entry name" value="AftA_C"/>
    <property type="match status" value="1"/>
</dbReference>
<keyword evidence="8 14" id="KW-0812">Transmembrane</keyword>
<keyword evidence="9 14" id="KW-1133">Transmembrane helix</keyword>
<evidence type="ECO:0000256" key="6">
    <source>
        <dbReference type="ARBA" id="ARBA00022475"/>
    </source>
</evidence>
<keyword evidence="7" id="KW-0808">Transferase</keyword>
<proteinExistence type="inferred from homology"/>
<sequence>MTTVHDRVESPDPQADRDSSADHSGEARLTLLGPGRTFAELAIGVLFAVVFSLALQLAAGRMHVDPGTNVPAALLNLAVAVILVVLFALIGFGLARGWPSWVKVGGAWAVLTAFTTLLFAIPLQASRFFLGGSSVDNTFRLQYMERMAATGSLTDLNYHGLAPYYPGGWFWLGGRFANLLGWDGWAAYKPYAITWIALSSVAAFVLWSLVVNRRLAVLVTLVTVLAGVLSVAVDEPYAWPSSACLPPIAVLAWKVLRRRDRAPAWTIVLIGGYLGFCGITYTLHLVFGVLVVVALALLAGFLDVRQGAAAGEVTRRLLLRLVGIGALTALLSLVTWGPFILAGGLGKPNVAAHFLPDSSANFPTPFVPGSVFGVLCLAGLVWMVVRARRQPVALVLLVITAAVYLWFAVSTLALVVHTTLLAFRFVATIDIALSVAGVFAGVELVRAVGRQVRPVEVAAFVLAFAGALAMVQTSVGSSMKDSIGLAESDYYADGHNAKGQHDPEKDGAWTGELIATINTVSGRAPEGNVVLSAYDRLLCFQPYWGFQQTTPQYANPLAGYVQRNAEIRHWADSATANDLLARLAANPHEAPNVFVLRKDGDSLVMPIASDSFPQGSPVHIDDVRFSPKLFASPRFVTREVGPFAVIVER</sequence>
<reference evidence="18" key="1">
    <citation type="journal article" date="2019" name="Int. J. Syst. Evol. Microbiol.">
        <title>The Global Catalogue of Microorganisms (GCM) 10K type strain sequencing project: providing services to taxonomists for standard genome sequencing and annotation.</title>
        <authorList>
            <consortium name="The Broad Institute Genomics Platform"/>
            <consortium name="The Broad Institute Genome Sequencing Center for Infectious Disease"/>
            <person name="Wu L."/>
            <person name="Ma J."/>
        </authorList>
    </citation>
    <scope>NUCLEOTIDE SEQUENCE [LARGE SCALE GENOMIC DNA]</scope>
    <source>
        <strain evidence="18">CGMCC 4.7645</strain>
    </source>
</reference>
<keyword evidence="18" id="KW-1185">Reference proteome</keyword>
<evidence type="ECO:0000256" key="9">
    <source>
        <dbReference type="ARBA" id="ARBA00022989"/>
    </source>
</evidence>
<gene>
    <name evidence="17" type="ORF">ACFSXZ_17860</name>
</gene>
<feature type="transmembrane region" description="Helical" evidence="14">
    <location>
        <begin position="38"/>
        <end position="59"/>
    </location>
</feature>
<protein>
    <recommendedName>
        <fullName evidence="5">Galactan 5-O-arabinofuranosyltransferase</fullName>
        <ecNumber evidence="4">2.4.2.46</ecNumber>
    </recommendedName>
    <alternativeName>
        <fullName evidence="11">Arabinofuranosyltransferase AftA</fullName>
    </alternativeName>
</protein>
<feature type="transmembrane region" description="Helical" evidence="14">
    <location>
        <begin position="287"/>
        <end position="305"/>
    </location>
</feature>
<name>A0ABW5FT29_9PSEU</name>
<feature type="transmembrane region" description="Helical" evidence="14">
    <location>
        <begin position="317"/>
        <end position="346"/>
    </location>
</feature>
<feature type="transmembrane region" description="Helical" evidence="14">
    <location>
        <begin position="192"/>
        <end position="210"/>
    </location>
</feature>